<feature type="non-terminal residue" evidence="3">
    <location>
        <position position="1269"/>
    </location>
</feature>
<feature type="domain" description="Bacterial Ig-like" evidence="2">
    <location>
        <begin position="384"/>
        <end position="478"/>
    </location>
</feature>
<feature type="compositionally biased region" description="Polar residues" evidence="1">
    <location>
        <begin position="1201"/>
        <end position="1218"/>
    </location>
</feature>
<feature type="region of interest" description="Disordered" evidence="1">
    <location>
        <begin position="971"/>
        <end position="1001"/>
    </location>
</feature>
<feature type="domain" description="Bacterial Ig-like" evidence="2">
    <location>
        <begin position="1197"/>
        <end position="1269"/>
    </location>
</feature>
<dbReference type="Proteomes" id="UP000679722">
    <property type="component" value="Unassembled WGS sequence"/>
</dbReference>
<feature type="compositionally biased region" description="Low complexity" evidence="1">
    <location>
        <begin position="795"/>
        <end position="804"/>
    </location>
</feature>
<feature type="compositionally biased region" description="Polar residues" evidence="1">
    <location>
        <begin position="1093"/>
        <end position="1110"/>
    </location>
</feature>
<dbReference type="Pfam" id="PF19077">
    <property type="entry name" value="Big_13"/>
    <property type="match status" value="13"/>
</dbReference>
<organism evidence="3 4">
    <name type="scientific">Marinomonas vulgaris</name>
    <dbReference type="NCBI Taxonomy" id="2823372"/>
    <lineage>
        <taxon>Bacteria</taxon>
        <taxon>Pseudomonadati</taxon>
        <taxon>Pseudomonadota</taxon>
        <taxon>Gammaproteobacteria</taxon>
        <taxon>Oceanospirillales</taxon>
        <taxon>Oceanospirillaceae</taxon>
        <taxon>Marinomonas</taxon>
    </lineage>
</organism>
<feature type="region of interest" description="Disordered" evidence="1">
    <location>
        <begin position="1088"/>
        <end position="1110"/>
    </location>
</feature>
<feature type="non-terminal residue" evidence="3">
    <location>
        <position position="1"/>
    </location>
</feature>
<dbReference type="InterPro" id="IPR044016">
    <property type="entry name" value="Big_13"/>
</dbReference>
<feature type="domain" description="Bacterial Ig-like" evidence="2">
    <location>
        <begin position="192"/>
        <end position="282"/>
    </location>
</feature>
<dbReference type="EMBL" id="JAGSSV010000050">
    <property type="protein sequence ID" value="MBR7890310.1"/>
    <property type="molecule type" value="Genomic_DNA"/>
</dbReference>
<feature type="domain" description="Bacterial Ig-like" evidence="2">
    <location>
        <begin position="286"/>
        <end position="379"/>
    </location>
</feature>
<feature type="domain" description="Bacterial Ig-like" evidence="2">
    <location>
        <begin position="987"/>
        <end position="1078"/>
    </location>
</feature>
<feature type="domain" description="Bacterial Ig-like" evidence="2">
    <location>
        <begin position="677"/>
        <end position="768"/>
    </location>
</feature>
<feature type="region of interest" description="Disordered" evidence="1">
    <location>
        <begin position="191"/>
        <end position="217"/>
    </location>
</feature>
<comment type="caution">
    <text evidence="3">The sequence shown here is derived from an EMBL/GenBank/DDBJ whole genome shotgun (WGS) entry which is preliminary data.</text>
</comment>
<dbReference type="RefSeq" id="WP_236037357.1">
    <property type="nucleotide sequence ID" value="NZ_JAGSSV010000050.1"/>
</dbReference>
<feature type="compositionally biased region" description="Polar residues" evidence="1">
    <location>
        <begin position="971"/>
        <end position="981"/>
    </location>
</feature>
<feature type="compositionally biased region" description="Low complexity" evidence="1">
    <location>
        <begin position="388"/>
        <end position="401"/>
    </location>
</feature>
<evidence type="ECO:0000256" key="1">
    <source>
        <dbReference type="SAM" id="MobiDB-lite"/>
    </source>
</evidence>
<feature type="region of interest" description="Disordered" evidence="1">
    <location>
        <begin position="388"/>
        <end position="415"/>
    </location>
</feature>
<protein>
    <recommendedName>
        <fullName evidence="2">Bacterial Ig-like domain-containing protein</fullName>
    </recommendedName>
</protein>
<feature type="compositionally biased region" description="Polar residues" evidence="1">
    <location>
        <begin position="194"/>
        <end position="214"/>
    </location>
</feature>
<keyword evidence="4" id="KW-1185">Reference proteome</keyword>
<dbReference type="Gene3D" id="2.60.40.10">
    <property type="entry name" value="Immunoglobulins"/>
    <property type="match status" value="13"/>
</dbReference>
<accession>A0ABS5HFR6</accession>
<feature type="domain" description="Bacterial Ig-like" evidence="2">
    <location>
        <begin position="581"/>
        <end position="673"/>
    </location>
</feature>
<feature type="region of interest" description="Disordered" evidence="1">
    <location>
        <begin position="766"/>
        <end position="805"/>
    </location>
</feature>
<feature type="region of interest" description="Disordered" evidence="1">
    <location>
        <begin position="1190"/>
        <end position="1218"/>
    </location>
</feature>
<feature type="domain" description="Bacterial Ig-like" evidence="2">
    <location>
        <begin position="91"/>
        <end position="183"/>
    </location>
</feature>
<feature type="domain" description="Bacterial Ig-like" evidence="2">
    <location>
        <begin position="778"/>
        <end position="867"/>
    </location>
</feature>
<gene>
    <name evidence="3" type="ORF">J9B83_15585</name>
</gene>
<reference evidence="4" key="1">
    <citation type="submission" date="2023-07" db="EMBL/GenBank/DDBJ databases">
        <title>Marinomonas vulgaris A79, complete genome.</title>
        <authorList>
            <person name="Ying J.-J."/>
        </authorList>
    </citation>
    <scope>NUCLEOTIDE SEQUENCE [LARGE SCALE GENOMIC DNA]</scope>
    <source>
        <strain evidence="4">A79</strain>
    </source>
</reference>
<feature type="compositionally biased region" description="Low complexity" evidence="1">
    <location>
        <begin position="10"/>
        <end position="19"/>
    </location>
</feature>
<dbReference type="NCBIfam" id="NF033510">
    <property type="entry name" value="Ca_tandemer"/>
    <property type="match status" value="13"/>
</dbReference>
<dbReference type="InterPro" id="IPR013783">
    <property type="entry name" value="Ig-like_fold"/>
</dbReference>
<sequence length="1269" mass="129673">GTSDSDKLTNDTTPTFTGTGEVGSKVTLNLDGQNKTVTVDGDGNWSITPDAALTTAGDYDYTLTAQDVAGNTKQISGAFELDNSIVLTGGLDYTSDSGSSFSDDLTNDATPTFSGSSDAGATVVVTINSRDYTTTAAANGRWTVTVDQPLTDDLNGTTYAYTIDAYDAAGNQATQISDSLTLDLDAPSPFQGALASSSDSGAPDSITNDSTPTFTGVVEPGSSVKIDINNSIYNATVTESGNWSVSVPFASKLTDGDYSYTLIATDPAGNEATIDGDITIDTEAPDLTATLSAASDSGDSNTDDLTNFTTPIFNGTTQPGAVVELTIDGHSYLASVQDNGNWTVKVTNALSDGKHDYSVTATDLASNVNEITGDINIDTTAPTNFTASLAAGSDSGSSDTDNITKETKPVISGTGEAGSHVRVSIAGSQYVTDVDASGNWSITVTTALSQGEQSFSAVATDAAGNSTSAVTGSFTVDTQTSVTGGLSSASDSGSENDDDITNATKPIFNGIAEIGATVSLVIGGNTYAAIVDESGNWTATVTDTLSNGTKPYTISSTDLAGNTATATGSIEIDNVAPTQDFAIGLASGSDTGSSLTDKVTYDKTPTFEGTAEAGSTVTLKVDNIVRTVDVSDAGTWSVTYPELADGVKAVAVYVTDVAGNIATMTDFAFTVDTTTTVTGAMSADSDKGFLNTDEITNVTTPTFNGTGEAGATLVLTINSQDYETTIGTDGNWSVDVTDALPEGDHGYTITSTDVAGNVATDTGTATIDLTDPENFTGGLDANSDTGTSDSDKLTNDTTPTFTGTGEVGSKVTLNLDGQNTTVTVDGDGNWSITPDAALTTAGDYDYTLTAQDVAGNTKQISDTFELDLVATLSGRLDADSDNGFSDSDNITNETTPTFTGAAEAGTVVAVLINEKTYSTTVAAGQTTWSITVPESDALTDTSGDTESGTDYDYTISAVDYAGNTATPVTGTLTLDTSNPTPLTGGLKADATNDTGRDETDTITNNRLPTFEGTVEEGAKVTLKINGGEYQAIVTGTTWNYTLQAGETLPANGTLNYTIEAQDSAGNISTLSRAITVDTTDPEVTSALAAESDSGVSNSDDLTNDTTPTLKGTSDANAAILVTLSSTSETYETQADGEGNWSISVPAGEALSEGEQNYTVKATDVAGNTTTLSGDRFTVDTTAPTTLTTDLATASDSRDTRNTTGTNSDGITSDTTPTLTGAVEAGSTVIIKLNGSEYDAVVSGTSWSYTPSADLPQGTYDYSVVATDAA</sequence>
<feature type="domain" description="Bacterial Ig-like" evidence="2">
    <location>
        <begin position="1082"/>
        <end position="1180"/>
    </location>
</feature>
<proteinExistence type="predicted"/>
<evidence type="ECO:0000313" key="4">
    <source>
        <dbReference type="Proteomes" id="UP000679722"/>
    </source>
</evidence>
<feature type="domain" description="Bacterial Ig-like" evidence="2">
    <location>
        <begin position="873"/>
        <end position="976"/>
    </location>
</feature>
<evidence type="ECO:0000259" key="2">
    <source>
        <dbReference type="Pfam" id="PF19077"/>
    </source>
</evidence>
<feature type="domain" description="Bacterial Ig-like" evidence="2">
    <location>
        <begin position="1"/>
        <end position="82"/>
    </location>
</feature>
<name>A0ABS5HFR6_9GAMM</name>
<feature type="region of interest" description="Disordered" evidence="1">
    <location>
        <begin position="1"/>
        <end position="21"/>
    </location>
</feature>
<feature type="domain" description="Bacterial Ig-like" evidence="2">
    <location>
        <begin position="485"/>
        <end position="574"/>
    </location>
</feature>
<evidence type="ECO:0000313" key="3">
    <source>
        <dbReference type="EMBL" id="MBR7890310.1"/>
    </source>
</evidence>